<keyword evidence="3" id="KW-0106">Calcium</keyword>
<keyword evidence="2" id="KW-0677">Repeat</keyword>
<gene>
    <name evidence="5" type="ORF">RB653_007792</name>
</gene>
<evidence type="ECO:0000256" key="2">
    <source>
        <dbReference type="ARBA" id="ARBA00022737"/>
    </source>
</evidence>
<dbReference type="InterPro" id="IPR002048">
    <property type="entry name" value="EF_hand_dom"/>
</dbReference>
<dbReference type="Pfam" id="PF13499">
    <property type="entry name" value="EF-hand_7"/>
    <property type="match status" value="1"/>
</dbReference>
<dbReference type="PANTHER" id="PTHR10891">
    <property type="entry name" value="EF-HAND CALCIUM-BINDING DOMAIN CONTAINING PROTEIN"/>
    <property type="match status" value="1"/>
</dbReference>
<dbReference type="Proteomes" id="UP001344447">
    <property type="component" value="Unassembled WGS sequence"/>
</dbReference>
<sequence length="152" mass="17971">MVEFKALFLKECDSNKDGKVTYREIYSGLKKNDKNFSTPYAIQMFRSYDENKDGEISIEEFMKKATHRYLLDVQEKVLKEMPLLKQFDKNKDGLLSYDELAEVFKSDPQFTKYYKEWTDWAFNTIGKEKTYKLKESDAEGIIAVLIIEAENR</sequence>
<reference evidence="5 6" key="1">
    <citation type="submission" date="2023-11" db="EMBL/GenBank/DDBJ databases">
        <title>Dfirmibasis_genome.</title>
        <authorList>
            <person name="Edelbroek B."/>
            <person name="Kjellin J."/>
            <person name="Jerlstrom-Hultqvist J."/>
            <person name="Soderbom F."/>
        </authorList>
    </citation>
    <scope>NUCLEOTIDE SEQUENCE [LARGE SCALE GENOMIC DNA]</scope>
    <source>
        <strain evidence="5 6">TNS-C-14</strain>
    </source>
</reference>
<dbReference type="GO" id="GO:0005509">
    <property type="term" value="F:calcium ion binding"/>
    <property type="evidence" value="ECO:0007669"/>
    <property type="project" value="InterPro"/>
</dbReference>
<protein>
    <recommendedName>
        <fullName evidence="4">EF-hand domain-containing protein</fullName>
    </recommendedName>
</protein>
<evidence type="ECO:0000256" key="3">
    <source>
        <dbReference type="ARBA" id="ARBA00022837"/>
    </source>
</evidence>
<name>A0AAN7U534_9MYCE</name>
<organism evidence="5 6">
    <name type="scientific">Dictyostelium firmibasis</name>
    <dbReference type="NCBI Taxonomy" id="79012"/>
    <lineage>
        <taxon>Eukaryota</taxon>
        <taxon>Amoebozoa</taxon>
        <taxon>Evosea</taxon>
        <taxon>Eumycetozoa</taxon>
        <taxon>Dictyostelia</taxon>
        <taxon>Dictyosteliales</taxon>
        <taxon>Dictyosteliaceae</taxon>
        <taxon>Dictyostelium</taxon>
    </lineage>
</organism>
<dbReference type="PROSITE" id="PS50222">
    <property type="entry name" value="EF_HAND_2"/>
    <property type="match status" value="3"/>
</dbReference>
<evidence type="ECO:0000313" key="6">
    <source>
        <dbReference type="Proteomes" id="UP001344447"/>
    </source>
</evidence>
<dbReference type="InterPro" id="IPR011992">
    <property type="entry name" value="EF-hand-dom_pair"/>
</dbReference>
<keyword evidence="6" id="KW-1185">Reference proteome</keyword>
<dbReference type="PROSITE" id="PS00018">
    <property type="entry name" value="EF_HAND_1"/>
    <property type="match status" value="3"/>
</dbReference>
<comment type="caution">
    <text evidence="5">The sequence shown here is derived from an EMBL/GenBank/DDBJ whole genome shotgun (WGS) entry which is preliminary data.</text>
</comment>
<dbReference type="SMART" id="SM00054">
    <property type="entry name" value="EFh"/>
    <property type="match status" value="3"/>
</dbReference>
<feature type="domain" description="EF-hand" evidence="4">
    <location>
        <begin position="1"/>
        <end position="35"/>
    </location>
</feature>
<dbReference type="InterPro" id="IPR039647">
    <property type="entry name" value="EF_hand_pair_protein_CML-like"/>
</dbReference>
<proteinExistence type="predicted"/>
<dbReference type="Gene3D" id="1.10.238.10">
    <property type="entry name" value="EF-hand"/>
    <property type="match status" value="2"/>
</dbReference>
<dbReference type="AlphaFoldDB" id="A0AAN7U534"/>
<accession>A0AAN7U534</accession>
<evidence type="ECO:0000259" key="4">
    <source>
        <dbReference type="PROSITE" id="PS50222"/>
    </source>
</evidence>
<feature type="domain" description="EF-hand" evidence="4">
    <location>
        <begin position="83"/>
        <end position="110"/>
    </location>
</feature>
<keyword evidence="1" id="KW-0479">Metal-binding</keyword>
<dbReference type="SUPFAM" id="SSF47473">
    <property type="entry name" value="EF-hand"/>
    <property type="match status" value="1"/>
</dbReference>
<feature type="domain" description="EF-hand" evidence="4">
    <location>
        <begin position="36"/>
        <end position="71"/>
    </location>
</feature>
<dbReference type="EMBL" id="JAVFKY010000005">
    <property type="protein sequence ID" value="KAK5576648.1"/>
    <property type="molecule type" value="Genomic_DNA"/>
</dbReference>
<evidence type="ECO:0000256" key="1">
    <source>
        <dbReference type="ARBA" id="ARBA00022723"/>
    </source>
</evidence>
<evidence type="ECO:0000313" key="5">
    <source>
        <dbReference type="EMBL" id="KAK5576648.1"/>
    </source>
</evidence>
<dbReference type="InterPro" id="IPR018247">
    <property type="entry name" value="EF_Hand_1_Ca_BS"/>
</dbReference>